<protein>
    <submittedName>
        <fullName evidence="3">Transposase</fullName>
    </submittedName>
</protein>
<evidence type="ECO:0000259" key="2">
    <source>
        <dbReference type="Pfam" id="PF26109"/>
    </source>
</evidence>
<dbReference type="RefSeq" id="WP_183198937.1">
    <property type="nucleotide sequence ID" value="NZ_JACIEK010000001.1"/>
</dbReference>
<gene>
    <name evidence="3" type="ORF">GGR04_001306</name>
</gene>
<dbReference type="Pfam" id="PF13280">
    <property type="entry name" value="WYL"/>
    <property type="match status" value="1"/>
</dbReference>
<dbReference type="PROSITE" id="PS52050">
    <property type="entry name" value="WYL"/>
    <property type="match status" value="1"/>
</dbReference>
<organism evidence="3 4">
    <name type="scientific">Aureimonas pseudogalii</name>
    <dbReference type="NCBI Taxonomy" id="1744844"/>
    <lineage>
        <taxon>Bacteria</taxon>
        <taxon>Pseudomonadati</taxon>
        <taxon>Pseudomonadota</taxon>
        <taxon>Alphaproteobacteria</taxon>
        <taxon>Hyphomicrobiales</taxon>
        <taxon>Aurantimonadaceae</taxon>
        <taxon>Aureimonas</taxon>
    </lineage>
</organism>
<feature type="domain" description="WYL" evidence="1">
    <location>
        <begin position="164"/>
        <end position="229"/>
    </location>
</feature>
<name>A0A7W6EF20_9HYPH</name>
<evidence type="ECO:0000313" key="3">
    <source>
        <dbReference type="EMBL" id="MBB3997485.1"/>
    </source>
</evidence>
<dbReference type="InterPro" id="IPR026881">
    <property type="entry name" value="WYL_dom"/>
</dbReference>
<feature type="domain" description="DNA-binding transcriptional repressor CapW winged helix-turn-helix" evidence="2">
    <location>
        <begin position="62"/>
        <end position="131"/>
    </location>
</feature>
<comment type="caution">
    <text evidence="3">The sequence shown here is derived from an EMBL/GenBank/DDBJ whole genome shotgun (WGS) entry which is preliminary data.</text>
</comment>
<sequence length="327" mass="36269">MGLDQARRHNPHRNARPCGQPIHPYGMIAVAFRVGSKYGTHKMMSIHSLDHLLTKRGGPATVQRLRWIEAKLYWSGEMSRGDLMKRFAISASQASIDLASYKDVAPGNIVLDHADKRLKAGEPFEPVFVHDARAWVEEERQAGTEAIADCVRASDPWATVPTDVVRAMMRAATNRSCVSVLYVSLSSGSRERRLLSPHTIVDVGDRLHARAFDHGKLRFADFVLARMDGPEHEGGAQWVDGSADSDWNEEIGLELGPSVELEAVQAATAMREIGLPASGGRLYVRRALAFYLLKRVGFVEDLHARYVCSNFEQLSGMLPEPYPNTPL</sequence>
<evidence type="ECO:0000259" key="1">
    <source>
        <dbReference type="Pfam" id="PF13280"/>
    </source>
</evidence>
<dbReference type="AlphaFoldDB" id="A0A7W6EF20"/>
<dbReference type="Pfam" id="PF26109">
    <property type="entry name" value="WHD_BrxR"/>
    <property type="match status" value="1"/>
</dbReference>
<reference evidence="3 4" key="1">
    <citation type="submission" date="2020-08" db="EMBL/GenBank/DDBJ databases">
        <title>Genomic Encyclopedia of Type Strains, Phase IV (KMG-IV): sequencing the most valuable type-strain genomes for metagenomic binning, comparative biology and taxonomic classification.</title>
        <authorList>
            <person name="Goeker M."/>
        </authorList>
    </citation>
    <scope>NUCLEOTIDE SEQUENCE [LARGE SCALE GENOMIC DNA]</scope>
    <source>
        <strain evidence="3 4">DSM 102238</strain>
    </source>
</reference>
<accession>A0A7W6EF20</accession>
<proteinExistence type="predicted"/>
<dbReference type="Proteomes" id="UP000542776">
    <property type="component" value="Unassembled WGS sequence"/>
</dbReference>
<evidence type="ECO:0000313" key="4">
    <source>
        <dbReference type="Proteomes" id="UP000542776"/>
    </source>
</evidence>
<dbReference type="EMBL" id="JACIEK010000001">
    <property type="protein sequence ID" value="MBB3997485.1"/>
    <property type="molecule type" value="Genomic_DNA"/>
</dbReference>
<dbReference type="InterPro" id="IPR059019">
    <property type="entry name" value="WHD_CapW"/>
</dbReference>
<keyword evidence="4" id="KW-1185">Reference proteome</keyword>